<gene>
    <name evidence="2" type="ORF">SAMN05192554_12158</name>
</gene>
<accession>A0A1G9ZPM3</accession>
<dbReference type="Proteomes" id="UP000199370">
    <property type="component" value="Unassembled WGS sequence"/>
</dbReference>
<evidence type="ECO:0000313" key="2">
    <source>
        <dbReference type="EMBL" id="SDN22951.1"/>
    </source>
</evidence>
<dbReference type="AlphaFoldDB" id="A0A1G9ZPM3"/>
<organism evidence="2 3">
    <name type="scientific">Haloarchaeobius iranensis</name>
    <dbReference type="NCBI Taxonomy" id="996166"/>
    <lineage>
        <taxon>Archaea</taxon>
        <taxon>Methanobacteriati</taxon>
        <taxon>Methanobacteriota</taxon>
        <taxon>Stenosarchaea group</taxon>
        <taxon>Halobacteria</taxon>
        <taxon>Halobacteriales</taxon>
        <taxon>Halorubellaceae</taxon>
        <taxon>Haloarchaeobius</taxon>
    </lineage>
</organism>
<keyword evidence="1" id="KW-0812">Transmembrane</keyword>
<dbReference type="EMBL" id="FNIA01000021">
    <property type="protein sequence ID" value="SDN22951.1"/>
    <property type="molecule type" value="Genomic_DNA"/>
</dbReference>
<evidence type="ECO:0000256" key="1">
    <source>
        <dbReference type="SAM" id="Phobius"/>
    </source>
</evidence>
<protein>
    <submittedName>
        <fullName evidence="2">Uncharacterized protein</fullName>
    </submittedName>
</protein>
<reference evidence="2 3" key="1">
    <citation type="submission" date="2016-10" db="EMBL/GenBank/DDBJ databases">
        <authorList>
            <person name="de Groot N.N."/>
        </authorList>
    </citation>
    <scope>NUCLEOTIDE SEQUENCE [LARGE SCALE GENOMIC DNA]</scope>
    <source>
        <strain evidence="3">EB21,IBRC-M 10013,KCTC 4048</strain>
    </source>
</reference>
<keyword evidence="1" id="KW-0472">Membrane</keyword>
<proteinExistence type="predicted"/>
<feature type="transmembrane region" description="Helical" evidence="1">
    <location>
        <begin position="12"/>
        <end position="32"/>
    </location>
</feature>
<name>A0A1G9ZPM3_9EURY</name>
<sequence>MQATSKEVQLRFFQVAFACPLSSIWRAVVLLVQVELTGESGHAPVLTADNTLALLKEGTG</sequence>
<evidence type="ECO:0000313" key="3">
    <source>
        <dbReference type="Proteomes" id="UP000199370"/>
    </source>
</evidence>
<keyword evidence="1" id="KW-1133">Transmembrane helix</keyword>
<keyword evidence="3" id="KW-1185">Reference proteome</keyword>